<dbReference type="GO" id="GO:0005506">
    <property type="term" value="F:iron ion binding"/>
    <property type="evidence" value="ECO:0007669"/>
    <property type="project" value="InterPro"/>
</dbReference>
<dbReference type="InterPro" id="IPR002397">
    <property type="entry name" value="Cyt_P450_B"/>
</dbReference>
<dbReference type="Pfam" id="PF00067">
    <property type="entry name" value="p450"/>
    <property type="match status" value="1"/>
</dbReference>
<reference evidence="8 9" key="1">
    <citation type="submission" date="2016-10" db="EMBL/GenBank/DDBJ databases">
        <authorList>
            <person name="de Groot N.N."/>
        </authorList>
    </citation>
    <scope>NUCLEOTIDE SEQUENCE [LARGE SCALE GENOMIC DNA]</scope>
    <source>
        <strain evidence="8 9">CPCC 201354</strain>
    </source>
</reference>
<dbReference type="FunFam" id="1.10.630.10:FF:000018">
    <property type="entry name" value="Cytochrome P450 monooxygenase"/>
    <property type="match status" value="1"/>
</dbReference>
<evidence type="ECO:0000256" key="5">
    <source>
        <dbReference type="ARBA" id="ARBA00023004"/>
    </source>
</evidence>
<keyword evidence="2 7" id="KW-0349">Heme</keyword>
<evidence type="ECO:0008006" key="10">
    <source>
        <dbReference type="Google" id="ProtNLM"/>
    </source>
</evidence>
<evidence type="ECO:0000256" key="6">
    <source>
        <dbReference type="ARBA" id="ARBA00023033"/>
    </source>
</evidence>
<accession>A0A1G8JIE9</accession>
<evidence type="ECO:0000256" key="7">
    <source>
        <dbReference type="RuleBase" id="RU000461"/>
    </source>
</evidence>
<evidence type="ECO:0000256" key="3">
    <source>
        <dbReference type="ARBA" id="ARBA00022723"/>
    </source>
</evidence>
<dbReference type="STRING" id="504805.SAMN05421505_14338"/>
<dbReference type="PROSITE" id="PS00086">
    <property type="entry name" value="CYTOCHROME_P450"/>
    <property type="match status" value="1"/>
</dbReference>
<evidence type="ECO:0000256" key="4">
    <source>
        <dbReference type="ARBA" id="ARBA00023002"/>
    </source>
</evidence>
<keyword evidence="5 7" id="KW-0408">Iron</keyword>
<sequence length="399" mass="43954">MPYADIYWDPYPLYARARAAEGLTFIPELDSWLVSRHADAREVLRRPEDFSSANAMLADIPPSPEVLAELARGIGGGGTVVTADGDAHRRYRRPLNRGLSSGRVAALIPFIEERAQALVDSFAGDGRVELMEGYARRLPGEVIGRLFGLDEADVAFAVHGGYQAEALLFHHLGDQERLRAARDMVDLQHMLDRYARARRERPREDLCSEIVMGLAPGADELTPEQRGEVVSNLLNLLIAGHLTTAALIGTSVLHLLSDREQWELLCASPELIPAAVEEAARYDTAVQAFRRITTRPVVLAGTALPAGAQLLVAFGSANRDEARYDRPERFDITRSPARHLAFGHGVHGCPGSHLAREQVRVTLETLTTRLPGLRLSPDLPVTMVPTLMHRSPRALELTW</sequence>
<evidence type="ECO:0000313" key="8">
    <source>
        <dbReference type="EMBL" id="SDI31054.1"/>
    </source>
</evidence>
<dbReference type="Gene3D" id="1.10.630.10">
    <property type="entry name" value="Cytochrome P450"/>
    <property type="match status" value="1"/>
</dbReference>
<keyword evidence="9" id="KW-1185">Reference proteome</keyword>
<dbReference type="InterPro" id="IPR001128">
    <property type="entry name" value="Cyt_P450"/>
</dbReference>
<evidence type="ECO:0000256" key="2">
    <source>
        <dbReference type="ARBA" id="ARBA00022617"/>
    </source>
</evidence>
<name>A0A1G8JIE9_9ACTN</name>
<dbReference type="SUPFAM" id="SSF48264">
    <property type="entry name" value="Cytochrome P450"/>
    <property type="match status" value="1"/>
</dbReference>
<dbReference type="GO" id="GO:0004497">
    <property type="term" value="F:monooxygenase activity"/>
    <property type="evidence" value="ECO:0007669"/>
    <property type="project" value="UniProtKB-KW"/>
</dbReference>
<organism evidence="8 9">
    <name type="scientific">Sinosporangium album</name>
    <dbReference type="NCBI Taxonomy" id="504805"/>
    <lineage>
        <taxon>Bacteria</taxon>
        <taxon>Bacillati</taxon>
        <taxon>Actinomycetota</taxon>
        <taxon>Actinomycetes</taxon>
        <taxon>Streptosporangiales</taxon>
        <taxon>Streptosporangiaceae</taxon>
        <taxon>Sinosporangium</taxon>
    </lineage>
</organism>
<dbReference type="EMBL" id="FNCN01000043">
    <property type="protein sequence ID" value="SDI31054.1"/>
    <property type="molecule type" value="Genomic_DNA"/>
</dbReference>
<dbReference type="GO" id="GO:0020037">
    <property type="term" value="F:heme binding"/>
    <property type="evidence" value="ECO:0007669"/>
    <property type="project" value="InterPro"/>
</dbReference>
<protein>
    <recommendedName>
        <fullName evidence="10">Cytochrome P450</fullName>
    </recommendedName>
</protein>
<dbReference type="AlphaFoldDB" id="A0A1G8JIE9"/>
<evidence type="ECO:0000313" key="9">
    <source>
        <dbReference type="Proteomes" id="UP000198923"/>
    </source>
</evidence>
<dbReference type="OrthoDB" id="3807506at2"/>
<dbReference type="GO" id="GO:0016705">
    <property type="term" value="F:oxidoreductase activity, acting on paired donors, with incorporation or reduction of molecular oxygen"/>
    <property type="evidence" value="ECO:0007669"/>
    <property type="project" value="InterPro"/>
</dbReference>
<dbReference type="PRINTS" id="PR00359">
    <property type="entry name" value="BP450"/>
</dbReference>
<dbReference type="PANTHER" id="PTHR46696:SF1">
    <property type="entry name" value="CYTOCHROME P450 YJIB-RELATED"/>
    <property type="match status" value="1"/>
</dbReference>
<keyword evidence="3 7" id="KW-0479">Metal-binding</keyword>
<evidence type="ECO:0000256" key="1">
    <source>
        <dbReference type="ARBA" id="ARBA00010617"/>
    </source>
</evidence>
<dbReference type="PANTHER" id="PTHR46696">
    <property type="entry name" value="P450, PUTATIVE (EUROFUNG)-RELATED"/>
    <property type="match status" value="1"/>
</dbReference>
<keyword evidence="4 7" id="KW-0560">Oxidoreductase</keyword>
<dbReference type="InterPro" id="IPR036396">
    <property type="entry name" value="Cyt_P450_sf"/>
</dbReference>
<comment type="similarity">
    <text evidence="1 7">Belongs to the cytochrome P450 family.</text>
</comment>
<gene>
    <name evidence="8" type="ORF">SAMN05421505_14338</name>
</gene>
<dbReference type="Proteomes" id="UP000198923">
    <property type="component" value="Unassembled WGS sequence"/>
</dbReference>
<keyword evidence="6 7" id="KW-0503">Monooxygenase</keyword>
<proteinExistence type="inferred from homology"/>
<dbReference type="InterPro" id="IPR017972">
    <property type="entry name" value="Cyt_P450_CS"/>
</dbReference>